<comment type="subcellular location">
    <subcellularLocation>
        <location evidence="1">Cell membrane</location>
        <topology evidence="1">Multi-pass membrane protein</topology>
    </subcellularLocation>
</comment>
<keyword evidence="3 6" id="KW-0812">Transmembrane</keyword>
<dbReference type="PANTHER" id="PTHR12677:SF59">
    <property type="entry name" value="GOLGI APPARATUS MEMBRANE PROTEIN TVP38-RELATED"/>
    <property type="match status" value="1"/>
</dbReference>
<dbReference type="EMBL" id="HBFP01004979">
    <property type="protein sequence ID" value="CAD8819153.1"/>
    <property type="molecule type" value="Transcribed_RNA"/>
</dbReference>
<protein>
    <recommendedName>
        <fullName evidence="7">VTT domain-containing protein</fullName>
    </recommendedName>
</protein>
<proteinExistence type="predicted"/>
<evidence type="ECO:0000256" key="5">
    <source>
        <dbReference type="ARBA" id="ARBA00023136"/>
    </source>
</evidence>
<gene>
    <name evidence="8" type="ORF">TOLI1172_LOCUS3542</name>
</gene>
<keyword evidence="5 6" id="KW-0472">Membrane</keyword>
<sequence>MNSKMKSMFRLRIIIGTLLFFTFMSFVIYNVEHYVSLTMLKTQKDNLLQLSKQHPLLSPLLFFLLYVIFTALSIPGSLILTLAGGALFGVFKGLILVSFASTTGATLAFLSSRYFLRSFIQEYFSTKLKSVNDGFSKEGGFYIFSLRLIPIVPFSVLNLVLGLTNCRTLVFFGVSQIGMLPSTIVFVDAGTKLASLQSPKDIVSLKMMASFVAIGVLPLVLRRVVEMIRNRRGKAQKNYSELSA</sequence>
<evidence type="ECO:0000256" key="1">
    <source>
        <dbReference type="ARBA" id="ARBA00004651"/>
    </source>
</evidence>
<dbReference type="GO" id="GO:0005886">
    <property type="term" value="C:plasma membrane"/>
    <property type="evidence" value="ECO:0007669"/>
    <property type="project" value="UniProtKB-SubCell"/>
</dbReference>
<feature type="domain" description="VTT" evidence="7">
    <location>
        <begin position="74"/>
        <end position="190"/>
    </location>
</feature>
<dbReference type="Pfam" id="PF09335">
    <property type="entry name" value="VTT_dom"/>
    <property type="match status" value="1"/>
</dbReference>
<reference evidence="8" key="1">
    <citation type="submission" date="2021-01" db="EMBL/GenBank/DDBJ databases">
        <authorList>
            <person name="Corre E."/>
            <person name="Pelletier E."/>
            <person name="Niang G."/>
            <person name="Scheremetjew M."/>
            <person name="Finn R."/>
            <person name="Kale V."/>
            <person name="Holt S."/>
            <person name="Cochrane G."/>
            <person name="Meng A."/>
            <person name="Brown T."/>
            <person name="Cohen L."/>
        </authorList>
    </citation>
    <scope>NUCLEOTIDE SEQUENCE</scope>
    <source>
        <strain evidence="8">CCMP3278</strain>
    </source>
</reference>
<feature type="transmembrane region" description="Helical" evidence="6">
    <location>
        <begin position="12"/>
        <end position="31"/>
    </location>
</feature>
<name>A0A7S1ERM1_9RHOD</name>
<dbReference type="InterPro" id="IPR032816">
    <property type="entry name" value="VTT_dom"/>
</dbReference>
<evidence type="ECO:0000256" key="6">
    <source>
        <dbReference type="SAM" id="Phobius"/>
    </source>
</evidence>
<organism evidence="8">
    <name type="scientific">Timspurckia oligopyrenoides</name>
    <dbReference type="NCBI Taxonomy" id="708627"/>
    <lineage>
        <taxon>Eukaryota</taxon>
        <taxon>Rhodophyta</taxon>
        <taxon>Bangiophyceae</taxon>
        <taxon>Porphyridiales</taxon>
        <taxon>Porphyridiaceae</taxon>
        <taxon>Timspurckia</taxon>
    </lineage>
</organism>
<keyword evidence="2" id="KW-1003">Cell membrane</keyword>
<dbReference type="InterPro" id="IPR015414">
    <property type="entry name" value="TMEM64"/>
</dbReference>
<feature type="transmembrane region" description="Helical" evidence="6">
    <location>
        <begin position="168"/>
        <end position="187"/>
    </location>
</feature>
<feature type="transmembrane region" description="Helical" evidence="6">
    <location>
        <begin position="141"/>
        <end position="161"/>
    </location>
</feature>
<feature type="transmembrane region" description="Helical" evidence="6">
    <location>
        <begin position="94"/>
        <end position="116"/>
    </location>
</feature>
<dbReference type="PANTHER" id="PTHR12677">
    <property type="entry name" value="GOLGI APPARATUS MEMBRANE PROTEIN TVP38-RELATED"/>
    <property type="match status" value="1"/>
</dbReference>
<keyword evidence="4 6" id="KW-1133">Transmembrane helix</keyword>
<feature type="transmembrane region" description="Helical" evidence="6">
    <location>
        <begin position="60"/>
        <end position="82"/>
    </location>
</feature>
<dbReference type="AlphaFoldDB" id="A0A7S1ERM1"/>
<evidence type="ECO:0000256" key="4">
    <source>
        <dbReference type="ARBA" id="ARBA00022989"/>
    </source>
</evidence>
<evidence type="ECO:0000256" key="3">
    <source>
        <dbReference type="ARBA" id="ARBA00022692"/>
    </source>
</evidence>
<evidence type="ECO:0000256" key="2">
    <source>
        <dbReference type="ARBA" id="ARBA00022475"/>
    </source>
</evidence>
<evidence type="ECO:0000313" key="8">
    <source>
        <dbReference type="EMBL" id="CAD8819153.1"/>
    </source>
</evidence>
<evidence type="ECO:0000259" key="7">
    <source>
        <dbReference type="Pfam" id="PF09335"/>
    </source>
</evidence>
<feature type="transmembrane region" description="Helical" evidence="6">
    <location>
        <begin position="207"/>
        <end position="225"/>
    </location>
</feature>
<accession>A0A7S1ERM1</accession>